<dbReference type="OrthoDB" id="9892776at2"/>
<organism evidence="1 2">
    <name type="scientific">Alcaligenes xylosoxydans xylosoxydans</name>
    <name type="common">Achromobacter xylosoxidans</name>
    <dbReference type="NCBI Taxonomy" id="85698"/>
    <lineage>
        <taxon>Bacteria</taxon>
        <taxon>Pseudomonadati</taxon>
        <taxon>Pseudomonadota</taxon>
        <taxon>Betaproteobacteria</taxon>
        <taxon>Burkholderiales</taxon>
        <taxon>Alcaligenaceae</taxon>
        <taxon>Achromobacter</taxon>
    </lineage>
</organism>
<comment type="caution">
    <text evidence="1">The sequence shown here is derived from an EMBL/GenBank/DDBJ whole genome shotgun (WGS) entry which is preliminary data.</text>
</comment>
<evidence type="ECO:0000313" key="1">
    <source>
        <dbReference type="EMBL" id="OMG90712.1"/>
    </source>
</evidence>
<dbReference type="Proteomes" id="UP000187251">
    <property type="component" value="Unassembled WGS sequence"/>
</dbReference>
<proteinExistence type="predicted"/>
<dbReference type="RefSeq" id="WP_076410044.1">
    <property type="nucleotide sequence ID" value="NZ_MJMN01000005.1"/>
</dbReference>
<dbReference type="EMBL" id="MJMN01000005">
    <property type="protein sequence ID" value="OMG90712.1"/>
    <property type="molecule type" value="Genomic_DNA"/>
</dbReference>
<accession>A0A1R1JX97</accession>
<evidence type="ECO:0000313" key="2">
    <source>
        <dbReference type="Proteomes" id="UP000187251"/>
    </source>
</evidence>
<sequence length="72" mass="7783">MALQLTTLKVNAMPGFPPSVNATLTNYSGTTDATYNIRLEYASVAELAAKTYGQIEAEFFAKFAQDYPGLAN</sequence>
<name>A0A1R1JX97_ALCXX</name>
<dbReference type="AlphaFoldDB" id="A0A1R1JX97"/>
<gene>
    <name evidence="1" type="ORF">BIZ92_20605</name>
</gene>
<protein>
    <submittedName>
        <fullName evidence="1">Uncharacterized protein</fullName>
    </submittedName>
</protein>
<reference evidence="1 2" key="1">
    <citation type="submission" date="2016-09" db="EMBL/GenBank/DDBJ databases">
        <title>Phylogenomics of Achromobacter.</title>
        <authorList>
            <person name="Jeukens J."/>
            <person name="Freschi L."/>
            <person name="Vincent A.T."/>
            <person name="Emond-Rheault J.-G."/>
            <person name="Kukavica-Ibrulj I."/>
            <person name="Charette S.J."/>
            <person name="Levesque R.C."/>
        </authorList>
    </citation>
    <scope>NUCLEOTIDE SEQUENCE [LARGE SCALE GENOMIC DNA]</scope>
    <source>
        <strain evidence="1 2">AUS488</strain>
    </source>
</reference>